<feature type="chain" id="PRO_5012396282" description="Endo-1,3(4)-beta-glucanase 1 carbohydrate binding domain-containing protein" evidence="1">
    <location>
        <begin position="19"/>
        <end position="73"/>
    </location>
</feature>
<dbReference type="Proteomes" id="UP000215453">
    <property type="component" value="Chromosome 1"/>
</dbReference>
<evidence type="ECO:0000313" key="2">
    <source>
        <dbReference type="EMBL" id="SMY18786.1"/>
    </source>
</evidence>
<proteinExistence type="predicted"/>
<name>A0A1Y6L303_ZYMTR</name>
<feature type="signal peptide" evidence="1">
    <location>
        <begin position="1"/>
        <end position="18"/>
    </location>
</feature>
<evidence type="ECO:0000256" key="1">
    <source>
        <dbReference type="SAM" id="SignalP"/>
    </source>
</evidence>
<evidence type="ECO:0008006" key="4">
    <source>
        <dbReference type="Google" id="ProtNLM"/>
    </source>
</evidence>
<sequence length="73" mass="7598">MQSSQLSAILSLASAALAAFCNQEAGGGYCQFGPGTRIGTTLPCYNPYVCTENGNPCFLNTDIKAGKRTAKCT</sequence>
<protein>
    <recommendedName>
        <fullName evidence="4">Endo-1,3(4)-beta-glucanase 1 carbohydrate binding domain-containing protein</fullName>
    </recommendedName>
</protein>
<dbReference type="EMBL" id="LT882676">
    <property type="protein sequence ID" value="SMY18786.1"/>
    <property type="molecule type" value="Genomic_DNA"/>
</dbReference>
<organism evidence="2 3">
    <name type="scientific">Zymoseptoria tritici ST99CH_1A5</name>
    <dbReference type="NCBI Taxonomy" id="1276529"/>
    <lineage>
        <taxon>Eukaryota</taxon>
        <taxon>Fungi</taxon>
        <taxon>Dikarya</taxon>
        <taxon>Ascomycota</taxon>
        <taxon>Pezizomycotina</taxon>
        <taxon>Dothideomycetes</taxon>
        <taxon>Dothideomycetidae</taxon>
        <taxon>Mycosphaerellales</taxon>
        <taxon>Mycosphaerellaceae</taxon>
        <taxon>Zymoseptoria</taxon>
    </lineage>
</organism>
<dbReference type="AlphaFoldDB" id="A0A1Y6L303"/>
<gene>
    <name evidence="2" type="ORF">ZT1A5_G221</name>
</gene>
<keyword evidence="1" id="KW-0732">Signal</keyword>
<evidence type="ECO:0000313" key="3">
    <source>
        <dbReference type="Proteomes" id="UP000215453"/>
    </source>
</evidence>
<reference evidence="2 3" key="1">
    <citation type="submission" date="2016-10" db="EMBL/GenBank/DDBJ databases">
        <authorList>
            <person name="Varghese N."/>
        </authorList>
    </citation>
    <scope>NUCLEOTIDE SEQUENCE [LARGE SCALE GENOMIC DNA]</scope>
</reference>
<accession>A0A1Y6L303</accession>